<dbReference type="GO" id="GO:0006511">
    <property type="term" value="P:ubiquitin-dependent protein catabolic process"/>
    <property type="evidence" value="ECO:0007669"/>
    <property type="project" value="TreeGrafter"/>
</dbReference>
<dbReference type="GO" id="GO:0061630">
    <property type="term" value="F:ubiquitin protein ligase activity"/>
    <property type="evidence" value="ECO:0007669"/>
    <property type="project" value="InterPro"/>
</dbReference>
<dbReference type="EMBL" id="JAQQBR010001834">
    <property type="protein sequence ID" value="KAK0161701.1"/>
    <property type="molecule type" value="Genomic_DNA"/>
</dbReference>
<organism evidence="11 12">
    <name type="scientific">Microctonus hyperodae</name>
    <name type="common">Parasitoid wasp</name>
    <dbReference type="NCBI Taxonomy" id="165561"/>
    <lineage>
        <taxon>Eukaryota</taxon>
        <taxon>Metazoa</taxon>
        <taxon>Ecdysozoa</taxon>
        <taxon>Arthropoda</taxon>
        <taxon>Hexapoda</taxon>
        <taxon>Insecta</taxon>
        <taxon>Pterygota</taxon>
        <taxon>Neoptera</taxon>
        <taxon>Endopterygota</taxon>
        <taxon>Hymenoptera</taxon>
        <taxon>Apocrita</taxon>
        <taxon>Ichneumonoidea</taxon>
        <taxon>Braconidae</taxon>
        <taxon>Euphorinae</taxon>
        <taxon>Microctonus</taxon>
    </lineage>
</organism>
<dbReference type="PROSITE" id="PS51282">
    <property type="entry name" value="DWNN"/>
    <property type="match status" value="1"/>
</dbReference>
<feature type="region of interest" description="Disordered" evidence="7">
    <location>
        <begin position="1765"/>
        <end position="1852"/>
    </location>
</feature>
<name>A0AA39F2H3_MICHY</name>
<feature type="domain" description="U-box" evidence="10">
    <location>
        <begin position="160"/>
        <end position="237"/>
    </location>
</feature>
<feature type="compositionally biased region" description="Basic and acidic residues" evidence="7">
    <location>
        <begin position="1523"/>
        <end position="1544"/>
    </location>
</feature>
<keyword evidence="2" id="KW-0479">Metal-binding</keyword>
<evidence type="ECO:0000256" key="3">
    <source>
        <dbReference type="ARBA" id="ARBA00022771"/>
    </source>
</evidence>
<evidence type="ECO:0000259" key="10">
    <source>
        <dbReference type="PROSITE" id="PS51698"/>
    </source>
</evidence>
<evidence type="ECO:0000256" key="4">
    <source>
        <dbReference type="ARBA" id="ARBA00022833"/>
    </source>
</evidence>
<dbReference type="GO" id="GO:0016567">
    <property type="term" value="P:protein ubiquitination"/>
    <property type="evidence" value="ECO:0007669"/>
    <property type="project" value="InterPro"/>
</dbReference>
<dbReference type="Gene3D" id="3.30.40.10">
    <property type="entry name" value="Zinc/RING finger domain, C3HC4 (zinc finger)"/>
    <property type="match status" value="1"/>
</dbReference>
<dbReference type="SMART" id="SM01180">
    <property type="entry name" value="DWNN"/>
    <property type="match status" value="1"/>
</dbReference>
<keyword evidence="3 6" id="KW-0863">Zinc-finger</keyword>
<feature type="region of interest" description="Disordered" evidence="7">
    <location>
        <begin position="743"/>
        <end position="840"/>
    </location>
</feature>
<evidence type="ECO:0000256" key="7">
    <source>
        <dbReference type="SAM" id="MobiDB-lite"/>
    </source>
</evidence>
<feature type="compositionally biased region" description="Polar residues" evidence="7">
    <location>
        <begin position="789"/>
        <end position="808"/>
    </location>
</feature>
<feature type="region of interest" description="Disordered" evidence="7">
    <location>
        <begin position="270"/>
        <end position="295"/>
    </location>
</feature>
<feature type="region of interest" description="Disordered" evidence="7">
    <location>
        <begin position="418"/>
        <end position="440"/>
    </location>
</feature>
<feature type="region of interest" description="Disordered" evidence="7">
    <location>
        <begin position="1191"/>
        <end position="1223"/>
    </location>
</feature>
<feature type="compositionally biased region" description="Basic residues" evidence="7">
    <location>
        <begin position="1830"/>
        <end position="1852"/>
    </location>
</feature>
<dbReference type="GO" id="GO:0008270">
    <property type="term" value="F:zinc ion binding"/>
    <property type="evidence" value="ECO:0007669"/>
    <property type="project" value="UniProtKB-KW"/>
</dbReference>
<dbReference type="SUPFAM" id="SSF57850">
    <property type="entry name" value="RING/U-box"/>
    <property type="match status" value="1"/>
</dbReference>
<feature type="compositionally biased region" description="Basic residues" evidence="7">
    <location>
        <begin position="630"/>
        <end position="656"/>
    </location>
</feature>
<evidence type="ECO:0000259" key="9">
    <source>
        <dbReference type="PROSITE" id="PS51282"/>
    </source>
</evidence>
<feature type="region of interest" description="Disordered" evidence="7">
    <location>
        <begin position="626"/>
        <end position="726"/>
    </location>
</feature>
<comment type="caution">
    <text evidence="11">The sequence shown here is derived from an EMBL/GenBank/DDBJ whole genome shotgun (WGS) entry which is preliminary data.</text>
</comment>
<feature type="compositionally biased region" description="Low complexity" evidence="7">
    <location>
        <begin position="697"/>
        <end position="717"/>
    </location>
</feature>
<dbReference type="CDD" id="cd16620">
    <property type="entry name" value="vRING-HC-C4C4_RBBP6"/>
    <property type="match status" value="1"/>
</dbReference>
<feature type="compositionally biased region" description="Low complexity" evidence="7">
    <location>
        <begin position="1765"/>
        <end position="1783"/>
    </location>
</feature>
<feature type="compositionally biased region" description="Basic and acidic residues" evidence="7">
    <location>
        <begin position="1667"/>
        <end position="1681"/>
    </location>
</feature>
<evidence type="ECO:0000313" key="12">
    <source>
        <dbReference type="Proteomes" id="UP001168972"/>
    </source>
</evidence>
<dbReference type="GO" id="GO:0006397">
    <property type="term" value="P:mRNA processing"/>
    <property type="evidence" value="ECO:0007669"/>
    <property type="project" value="InterPro"/>
</dbReference>
<feature type="region of interest" description="Disordered" evidence="7">
    <location>
        <begin position="1578"/>
        <end position="1682"/>
    </location>
</feature>
<protein>
    <recommendedName>
        <fullName evidence="13">E3 ubiquitin-protein ligase RBBP6</fullName>
    </recommendedName>
</protein>
<feature type="domain" description="RING-type" evidence="8">
    <location>
        <begin position="167"/>
        <end position="208"/>
    </location>
</feature>
<feature type="domain" description="DWNN" evidence="9">
    <location>
        <begin position="3"/>
        <end position="76"/>
    </location>
</feature>
<feature type="compositionally biased region" description="Polar residues" evidence="7">
    <location>
        <begin position="123"/>
        <end position="136"/>
    </location>
</feature>
<feature type="compositionally biased region" description="Basic and acidic residues" evidence="7">
    <location>
        <begin position="1080"/>
        <end position="1095"/>
    </location>
</feature>
<dbReference type="PANTHER" id="PTHR15439:SF0">
    <property type="entry name" value="CELL DIVISION CYCLE AND APOPTOSIS REGULATOR PROTEIN 1-RELATED"/>
    <property type="match status" value="1"/>
</dbReference>
<feature type="region of interest" description="Disordered" evidence="7">
    <location>
        <begin position="871"/>
        <end position="1123"/>
    </location>
</feature>
<feature type="compositionally biased region" description="Basic residues" evidence="7">
    <location>
        <begin position="686"/>
        <end position="696"/>
    </location>
</feature>
<accession>A0AA39F2H3</accession>
<evidence type="ECO:0000256" key="6">
    <source>
        <dbReference type="PROSITE-ProRule" id="PRU00175"/>
    </source>
</evidence>
<keyword evidence="12" id="KW-1185">Reference proteome</keyword>
<dbReference type="InterPro" id="IPR001841">
    <property type="entry name" value="Znf_RING"/>
</dbReference>
<dbReference type="Gene3D" id="3.10.20.90">
    <property type="entry name" value="Phosphatidylinositol 3-kinase Catalytic Subunit, Chain A, domain 1"/>
    <property type="match status" value="1"/>
</dbReference>
<feature type="compositionally biased region" description="Basic residues" evidence="7">
    <location>
        <begin position="1622"/>
        <end position="1662"/>
    </location>
</feature>
<proteinExistence type="predicted"/>
<keyword evidence="4" id="KW-0862">Zinc</keyword>
<dbReference type="PROSITE" id="PS51698">
    <property type="entry name" value="U_BOX"/>
    <property type="match status" value="1"/>
</dbReference>
<reference evidence="11" key="1">
    <citation type="journal article" date="2023" name="bioRxiv">
        <title>Scaffold-level genome assemblies of two parasitoid biocontrol wasps reveal the parthenogenesis mechanism and an associated novel virus.</title>
        <authorList>
            <person name="Inwood S."/>
            <person name="Skelly J."/>
            <person name="Guhlin J."/>
            <person name="Harrop T."/>
            <person name="Goldson S."/>
            <person name="Dearden P."/>
        </authorList>
    </citation>
    <scope>NUCLEOTIDE SEQUENCE</scope>
    <source>
        <strain evidence="11">Lincoln</strain>
        <tissue evidence="11">Whole body</tissue>
    </source>
</reference>
<keyword evidence="5" id="KW-0539">Nucleus</keyword>
<evidence type="ECO:0008006" key="13">
    <source>
        <dbReference type="Google" id="ProtNLM"/>
    </source>
</evidence>
<dbReference type="GO" id="GO:0005634">
    <property type="term" value="C:nucleus"/>
    <property type="evidence" value="ECO:0007669"/>
    <property type="project" value="UniProtKB-SubCell"/>
</dbReference>
<reference evidence="11" key="2">
    <citation type="submission" date="2023-03" db="EMBL/GenBank/DDBJ databases">
        <authorList>
            <person name="Inwood S.N."/>
            <person name="Skelly J.G."/>
            <person name="Guhlin J."/>
            <person name="Harrop T.W.R."/>
            <person name="Goldson S.G."/>
            <person name="Dearden P.K."/>
        </authorList>
    </citation>
    <scope>NUCLEOTIDE SEQUENCE</scope>
    <source>
        <strain evidence="11">Lincoln</strain>
        <tissue evidence="11">Whole body</tissue>
    </source>
</reference>
<feature type="compositionally biased region" description="Polar residues" evidence="7">
    <location>
        <begin position="276"/>
        <end position="295"/>
    </location>
</feature>
<dbReference type="InterPro" id="IPR003613">
    <property type="entry name" value="Ubox_domain"/>
</dbReference>
<evidence type="ECO:0000256" key="2">
    <source>
        <dbReference type="ARBA" id="ARBA00022723"/>
    </source>
</evidence>
<dbReference type="PROSITE" id="PS50089">
    <property type="entry name" value="ZF_RING_2"/>
    <property type="match status" value="1"/>
</dbReference>
<dbReference type="InterPro" id="IPR014891">
    <property type="entry name" value="DWNN_domain"/>
</dbReference>
<feature type="region of interest" description="Disordered" evidence="7">
    <location>
        <begin position="99"/>
        <end position="138"/>
    </location>
</feature>
<evidence type="ECO:0000259" key="8">
    <source>
        <dbReference type="PROSITE" id="PS50089"/>
    </source>
</evidence>
<feature type="compositionally biased region" description="Basic and acidic residues" evidence="7">
    <location>
        <begin position="1578"/>
        <end position="1588"/>
    </location>
</feature>
<feature type="compositionally biased region" description="Basic residues" evidence="7">
    <location>
        <begin position="1790"/>
        <end position="1804"/>
    </location>
</feature>
<dbReference type="Pfam" id="PF08783">
    <property type="entry name" value="DWNN"/>
    <property type="match status" value="1"/>
</dbReference>
<dbReference type="InterPro" id="IPR013083">
    <property type="entry name" value="Znf_RING/FYVE/PHD"/>
</dbReference>
<dbReference type="Proteomes" id="UP001168972">
    <property type="component" value="Unassembled WGS sequence"/>
</dbReference>
<evidence type="ECO:0000313" key="11">
    <source>
        <dbReference type="EMBL" id="KAK0161701.1"/>
    </source>
</evidence>
<gene>
    <name evidence="11" type="ORF">PV327_008120</name>
</gene>
<feature type="compositionally biased region" description="Basic and acidic residues" evidence="7">
    <location>
        <begin position="1612"/>
        <end position="1621"/>
    </location>
</feature>
<feature type="compositionally biased region" description="Basic and acidic residues" evidence="7">
    <location>
        <begin position="888"/>
        <end position="1050"/>
    </location>
</feature>
<sequence>MSVHYKFKSTLDYDTVSFDGLHISVYDLKKAIFHQKRIGKNIDFDLQVTNAQTKEDYTNDDSLIANNTSLIVSRVPLNVEQNRAWDRCQPQAITGAKDDLNSGLTVDSRSSDGGLEDNKIQPMINQPTQDNNSSNEAYKENKRELSSFFNNQECAVEKPEIPEDLLCNICKDLLTDAVMIPCCGNSYCDECIRTVLLESEEHECPDCNEKDVLPETLIPNRFLRNSVMTFKNETGYIKRRINISTVSSEPNETQKIEMKVAITQDELKESSEKVPITQSHTLQSPKDASKIPTNTGVKDSILEPIIQSEKLPESIVENEKEVLPLLPPGTEPLLSIPSITGLKQDDRNLLPTMKKKNCEKAYVHEVRFQECRPGFNKESRHERIDVHRVGNLRPTSKRRSLSPKQSHRINYPIKNTSVPQSIIPTNEYSNLPPTDTSRYTSNVDCLSGIRRSSEDRSGTPTVDEPHLQAQISMNQTSIHRYPPVDDRVPPNLTQNCNQIPGMVSHNPPLLSNPYINHPRMNMYPRQQGPYYGPSRYDRTQYQQPRFRMSQPPCHYNAPPRPLAELPDRGYHGIQAPILAPQPQIQQLSLSLPHPEPVRNIHNGIINPGIIDDPLEAFERMLREKDERDRRFGKHRRRTRSRSRTRSYSRSRSRSFSRRTPLSSCISRSRSPLTKRRSSRSPLSLKQHNKTPKKRSRSGSFSISRSRSYSRSQSSRGSVTRERECERERSRDWDRESLLRYKSPIRSPTRFQKNRDRHRARSRESREKYNGYYKDSQTNNHELRDRDSSSTRVRLSGRYTSRSQSSQHNIPPLLPHLTAEARPPPLMSLGAPDSERKDYYDSYNRYTGSLTQQYNNSPLREPHYKRLDDVASSKVKTHYDPPSSGISSSKDDRDRSQIGASKEVEDRTQDLEIDKYHKSQSRNERTYEHEVRRREKGSDRREFNQDRERDKNKDDRDRLITCGEREERMRDKHDRERRDKEENRDTERFNRDRQMEKTEYDKQRYRSDYDRNKLENKSSRTNRERKERGQEIEKNSERQDRYERRSVDRQKSQNSCSPHLKKKRSNIEYFSPERLKKKGKDYHEDKTDEKLKEKRVREKKRKKDIEEKEKKKKKKKDKKLIPKEIPTNELSKTLFEPEIITSDIKMKDAELLEIKSHDIEINDVQLMNNTDSLDKLTASTNVMEFEEKSLINDSGSLESSEQKLSRQVDAELSRNPPNPNFKQISELKSNSKSIDNIYGDLDRTKINVSETYSLVSNFKDGDENENLSTNDDKQLTLTPQHEVNDSEKITMPFQIVSRDTYVREKSPTDSKKDEFLAPMPELSKWERDDNNTEKLDETVIDSSSENILIQDESKPTKVVTSEVLKRAENAIFQKAINAIRPIEIKKISDSRKMLYQNPENKNLDLGINRDIRKNVNVTIDVSKNERNVEITEPFKKSKLDRSKFRIPSETHSPTRLSVRDRLGEKVEKDKVKISIPLKPFLESTDVNKYHSGTSQSPKLTGEEELSPIMKRRVKLSSFDSSSINEREVVSDERKQEKETSELTQEKCDRKCEKFNSKVEKDIEKTSAVDSRADRIDRIEKERKRDRDQDVQTSHSIAYNHESSEKSTFSKRRKIDEDGDKKTRGDKKHKKEQGSRNKSRDRKKRKEKKRKKDKSKVHEKKTKYTKYPSDSRNHTQIIEDKNNLKSLDLLSQDEQSTTKQRKILKHIMDRKRSADDEVCFGLDYSALESALDPGKSKLCAQKSKLMEQQINVSQETETIAVKQKIVSKSSLDDSNSSATSLTVSDSSDDSRRKRKKKHKKHKKSKSSKKDSSTDTDSDSDSTNSSSDEEKYKKKSKKSKNKSSQPKRKRKSRHK</sequence>
<evidence type="ECO:0000256" key="1">
    <source>
        <dbReference type="ARBA" id="ARBA00004123"/>
    </source>
</evidence>
<dbReference type="InterPro" id="IPR033489">
    <property type="entry name" value="RBBP6"/>
</dbReference>
<dbReference type="PANTHER" id="PTHR15439">
    <property type="entry name" value="RETINOBLASTOMA-BINDING PROTEIN 6"/>
    <property type="match status" value="1"/>
</dbReference>
<evidence type="ECO:0000256" key="5">
    <source>
        <dbReference type="ARBA" id="ARBA00023242"/>
    </source>
</evidence>
<dbReference type="SMART" id="SM00184">
    <property type="entry name" value="RING"/>
    <property type="match status" value="1"/>
</dbReference>
<feature type="compositionally biased region" description="Basic and acidic residues" evidence="7">
    <location>
        <begin position="1199"/>
        <end position="1211"/>
    </location>
</feature>
<feature type="compositionally biased region" description="Low complexity" evidence="7">
    <location>
        <begin position="657"/>
        <end position="671"/>
    </location>
</feature>
<comment type="subcellular location">
    <subcellularLocation>
        <location evidence="1">Nucleus</location>
    </subcellularLocation>
</comment>
<feature type="region of interest" description="Disordered" evidence="7">
    <location>
        <begin position="1518"/>
        <end position="1544"/>
    </location>
</feature>